<organism evidence="5">
    <name type="scientific">Davidia involucrata</name>
    <name type="common">Dove tree</name>
    <dbReference type="NCBI Taxonomy" id="16924"/>
    <lineage>
        <taxon>Eukaryota</taxon>
        <taxon>Viridiplantae</taxon>
        <taxon>Streptophyta</taxon>
        <taxon>Embryophyta</taxon>
        <taxon>Tracheophyta</taxon>
        <taxon>Spermatophyta</taxon>
        <taxon>Magnoliopsida</taxon>
        <taxon>eudicotyledons</taxon>
        <taxon>Gunneridae</taxon>
        <taxon>Pentapetalae</taxon>
        <taxon>asterids</taxon>
        <taxon>Cornales</taxon>
        <taxon>Nyssaceae</taxon>
        <taxon>Davidia</taxon>
    </lineage>
</organism>
<dbReference type="GO" id="GO:0030691">
    <property type="term" value="C:Noc2p-Noc3p complex"/>
    <property type="evidence" value="ECO:0007669"/>
    <property type="project" value="TreeGrafter"/>
</dbReference>
<comment type="subcellular location">
    <subcellularLocation>
        <location evidence="1">Nucleus</location>
    </subcellularLocation>
</comment>
<evidence type="ECO:0000256" key="2">
    <source>
        <dbReference type="ARBA" id="ARBA00005907"/>
    </source>
</evidence>
<dbReference type="Pfam" id="PF03715">
    <property type="entry name" value="Noc2"/>
    <property type="match status" value="1"/>
</dbReference>
<proteinExistence type="inferred from homology"/>
<accession>A0A5B7C525</accession>
<sequence>MGKLGKKARKFAKKNLQSVLKRRRKTKTFHKKKSRSKDERDTVEDQVENTAELSNRRNPEGEDKEDISLDAIFSEDDSDVGGDASDSDGFLSEDSSCPHIAERETESIIEGNSSSSALLVQNREIHKELAKQKKKLDRLKEKDLEFSKFLESYKKGLEPFRNEEVFSDEDEMSNPGMQSAEEDGSVTNKGKILTSSAINSWCQLVMEEHRESVLTGLLNGYRAACHYGTESFAVPDAASCHRIQNSEAFCTILMFMLREADNIFRRLFKVSPSNCRKETILELKNTSKWKTLKPLLKSYLRSTLFLLNEVTDSEILAFSLTRLRPSIIFFAAFPSLLRRLIKITVHLWATGGGALSSCSFLIIQEVASVFSSDCFDAYLIKTYKTYITHCKFVEPVSIKHIQYLRNSFVELCSLDVQKSCSKALVSIQQLAKILQQGLRTKKKEAVKKICSWQYASCIDLWVGFISANIRDYDLQPFFYMIIQLINGVAYLFPGPRYFPLRLRCIQWLNHLSSSSGIFIPVASLMLDVLEYKIGKEGGKPGKAFNFSSILKLPKQWLKSRDFQEECVYSAIELLSTHFAQWSYHISFPELATIPLIRLRKFQDITSESLRRVVKRLIDQVELNVEFVQKKRDEVAFSPNDDQSVESFLQLEKCTLNAPFTKYYRSVMERAASRNSDMNEKIRSLEKKKSKRQRGQVANKKIDVGGNSERYSEEHDSFVDGGEDNIKGKKRRI</sequence>
<dbReference type="EMBL" id="GHES01044797">
    <property type="protein sequence ID" value="MPA75356.1"/>
    <property type="molecule type" value="Transcribed_RNA"/>
</dbReference>
<dbReference type="GO" id="GO:0005654">
    <property type="term" value="C:nucleoplasm"/>
    <property type="evidence" value="ECO:0007669"/>
    <property type="project" value="TreeGrafter"/>
</dbReference>
<feature type="compositionally biased region" description="Basic and acidic residues" evidence="4">
    <location>
        <begin position="674"/>
        <end position="686"/>
    </location>
</feature>
<dbReference type="GO" id="GO:0042273">
    <property type="term" value="P:ribosomal large subunit biogenesis"/>
    <property type="evidence" value="ECO:0007669"/>
    <property type="project" value="TreeGrafter"/>
</dbReference>
<evidence type="ECO:0000313" key="5">
    <source>
        <dbReference type="EMBL" id="MPA75356.1"/>
    </source>
</evidence>
<feature type="compositionally biased region" description="Basic residues" evidence="4">
    <location>
        <begin position="20"/>
        <end position="35"/>
    </location>
</feature>
<dbReference type="AlphaFoldDB" id="A0A5B7C525"/>
<feature type="compositionally biased region" description="Basic residues" evidence="4">
    <location>
        <begin position="1"/>
        <end position="13"/>
    </location>
</feature>
<keyword evidence="3" id="KW-0539">Nucleus</keyword>
<dbReference type="GO" id="GO:0005730">
    <property type="term" value="C:nucleolus"/>
    <property type="evidence" value="ECO:0007669"/>
    <property type="project" value="TreeGrafter"/>
</dbReference>
<evidence type="ECO:0000256" key="4">
    <source>
        <dbReference type="SAM" id="MobiDB-lite"/>
    </source>
</evidence>
<comment type="similarity">
    <text evidence="2">Belongs to the NOC2 family.</text>
</comment>
<dbReference type="GO" id="GO:0030690">
    <property type="term" value="C:Noc1p-Noc2p complex"/>
    <property type="evidence" value="ECO:0007669"/>
    <property type="project" value="TreeGrafter"/>
</dbReference>
<dbReference type="PANTHER" id="PTHR12687">
    <property type="entry name" value="NUCLEOLAR COMPLEX 2 AND RAD4-RELATED"/>
    <property type="match status" value="1"/>
</dbReference>
<feature type="region of interest" description="Disordered" evidence="4">
    <location>
        <begin position="1"/>
        <end position="100"/>
    </location>
</feature>
<dbReference type="InterPro" id="IPR005343">
    <property type="entry name" value="Noc2"/>
</dbReference>
<feature type="region of interest" description="Disordered" evidence="4">
    <location>
        <begin position="674"/>
        <end position="732"/>
    </location>
</feature>
<dbReference type="PANTHER" id="PTHR12687:SF8">
    <property type="entry name" value="PROTEIN REBELOTE"/>
    <property type="match status" value="1"/>
</dbReference>
<gene>
    <name evidence="5" type="ORF">Din_044797</name>
</gene>
<evidence type="ECO:0008006" key="6">
    <source>
        <dbReference type="Google" id="ProtNLM"/>
    </source>
</evidence>
<protein>
    <recommendedName>
        <fullName evidence="6">Nucleolar complex protein 2 homolog</fullName>
    </recommendedName>
</protein>
<feature type="region of interest" description="Disordered" evidence="4">
    <location>
        <begin position="167"/>
        <end position="186"/>
    </location>
</feature>
<reference evidence="5" key="1">
    <citation type="submission" date="2019-08" db="EMBL/GenBank/DDBJ databases">
        <title>Reference gene set and small RNA set construction with multiple tissues from Davidia involucrata Baill.</title>
        <authorList>
            <person name="Yang H."/>
            <person name="Zhou C."/>
            <person name="Li G."/>
            <person name="Wang J."/>
            <person name="Gao P."/>
            <person name="Wang M."/>
            <person name="Wang R."/>
            <person name="Zhao Y."/>
        </authorList>
    </citation>
    <scope>NUCLEOTIDE SEQUENCE</scope>
    <source>
        <tissue evidence="5">Mixed with DoveR01_LX</tissue>
    </source>
</reference>
<evidence type="ECO:0000256" key="1">
    <source>
        <dbReference type="ARBA" id="ARBA00004123"/>
    </source>
</evidence>
<evidence type="ECO:0000256" key="3">
    <source>
        <dbReference type="ARBA" id="ARBA00023242"/>
    </source>
</evidence>
<name>A0A5B7C525_DAVIN</name>